<dbReference type="InterPro" id="IPR035903">
    <property type="entry name" value="HesB-like_dom_sf"/>
</dbReference>
<evidence type="ECO:0008006" key="3">
    <source>
        <dbReference type="Google" id="ProtNLM"/>
    </source>
</evidence>
<dbReference type="EMBL" id="JASKYM010000001">
    <property type="protein sequence ID" value="MDK2562627.1"/>
    <property type="molecule type" value="Genomic_DNA"/>
</dbReference>
<reference evidence="1 2" key="1">
    <citation type="submission" date="2023-05" db="EMBL/GenBank/DDBJ databases">
        <title>Rombocin, a short stable natural nisin variant, displays selective antimicrobial activity against Listeria monocytogenes and employs dual mode of action to kill target bacterial strains.</title>
        <authorList>
            <person name="Wambui J."/>
            <person name="Stephan R."/>
            <person name="Kuipers O.P."/>
        </authorList>
    </citation>
    <scope>NUCLEOTIDE SEQUENCE [LARGE SCALE GENOMIC DNA]</scope>
    <source>
        <strain evidence="1 2">RC002</strain>
    </source>
</reference>
<accession>A0ABT7E7F6</accession>
<comment type="caution">
    <text evidence="1">The sequence shown here is derived from an EMBL/GenBank/DDBJ whole genome shotgun (WGS) entry which is preliminary data.</text>
</comment>
<evidence type="ECO:0000313" key="2">
    <source>
        <dbReference type="Proteomes" id="UP001301012"/>
    </source>
</evidence>
<dbReference type="RefSeq" id="WP_284131594.1">
    <property type="nucleotide sequence ID" value="NZ_JASKYM010000001.1"/>
</dbReference>
<keyword evidence="2" id="KW-1185">Reference proteome</keyword>
<protein>
    <recommendedName>
        <fullName evidence="3">Iron-sulfur cluster biosynthesis family protein</fullName>
    </recommendedName>
</protein>
<sequence>MDILITQSAKPELEKLMQNSEHKNIRVRTRCITMHDDAKLDIELDEITENDEIYEVDGYKVVISRNLADQLYSLVISYGGLLSRDKFSVDADFGFYQY</sequence>
<dbReference type="Gene3D" id="2.60.300.12">
    <property type="entry name" value="HesB-like domain"/>
    <property type="match status" value="1"/>
</dbReference>
<proteinExistence type="predicted"/>
<dbReference type="SUPFAM" id="SSF89360">
    <property type="entry name" value="HesB-like domain"/>
    <property type="match status" value="1"/>
</dbReference>
<organism evidence="1 2">
    <name type="scientific">Romboutsia sedimentorum</name>
    <dbReference type="NCBI Taxonomy" id="1368474"/>
    <lineage>
        <taxon>Bacteria</taxon>
        <taxon>Bacillati</taxon>
        <taxon>Bacillota</taxon>
        <taxon>Clostridia</taxon>
        <taxon>Peptostreptococcales</taxon>
        <taxon>Peptostreptococcaceae</taxon>
        <taxon>Romboutsia</taxon>
    </lineage>
</organism>
<name>A0ABT7E7F6_9FIRM</name>
<dbReference type="Proteomes" id="UP001301012">
    <property type="component" value="Unassembled WGS sequence"/>
</dbReference>
<gene>
    <name evidence="1" type="ORF">QOZ84_03625</name>
</gene>
<evidence type="ECO:0000313" key="1">
    <source>
        <dbReference type="EMBL" id="MDK2562627.1"/>
    </source>
</evidence>